<reference evidence="3 4" key="2">
    <citation type="submission" date="2016-03" db="EMBL/GenBank/DDBJ databases">
        <title>EvidentialGene: Evidence-directed Construction of Genes on Genomes.</title>
        <authorList>
            <person name="Gilbert D.G."/>
            <person name="Choi J.-H."/>
            <person name="Mockaitis K."/>
            <person name="Colbourne J."/>
            <person name="Pfrender M."/>
        </authorList>
    </citation>
    <scope>NUCLEOTIDE SEQUENCE [LARGE SCALE GENOMIC DNA]</scope>
    <source>
        <strain evidence="3 4">Xinb3</strain>
        <tissue evidence="3">Complete organism</tissue>
    </source>
</reference>
<name>A0A0P6H6M5_9CRUS</name>
<proteinExistence type="predicted"/>
<evidence type="ECO:0000313" key="2">
    <source>
        <dbReference type="EMBL" id="JAN70239.1"/>
    </source>
</evidence>
<evidence type="ECO:0000256" key="1">
    <source>
        <dbReference type="SAM" id="MobiDB-lite"/>
    </source>
</evidence>
<keyword evidence="4" id="KW-1185">Reference proteome</keyword>
<evidence type="ECO:0000313" key="3">
    <source>
        <dbReference type="EMBL" id="KZS15760.1"/>
    </source>
</evidence>
<dbReference type="AlphaFoldDB" id="A0A0P6H6M5"/>
<organism evidence="2">
    <name type="scientific">Daphnia magna</name>
    <dbReference type="NCBI Taxonomy" id="35525"/>
    <lineage>
        <taxon>Eukaryota</taxon>
        <taxon>Metazoa</taxon>
        <taxon>Ecdysozoa</taxon>
        <taxon>Arthropoda</taxon>
        <taxon>Crustacea</taxon>
        <taxon>Branchiopoda</taxon>
        <taxon>Diplostraca</taxon>
        <taxon>Cladocera</taxon>
        <taxon>Anomopoda</taxon>
        <taxon>Daphniidae</taxon>
        <taxon>Daphnia</taxon>
    </lineage>
</organism>
<dbReference type="EMBL" id="LRGB01000868">
    <property type="protein sequence ID" value="KZS15760.1"/>
    <property type="molecule type" value="Genomic_DNA"/>
</dbReference>
<dbReference type="EMBL" id="GDIQ01024498">
    <property type="protein sequence ID" value="JAN70239.1"/>
    <property type="molecule type" value="Transcribed_RNA"/>
</dbReference>
<evidence type="ECO:0000313" key="4">
    <source>
        <dbReference type="Proteomes" id="UP000076858"/>
    </source>
</evidence>
<protein>
    <submittedName>
        <fullName evidence="2">Uncharacterized protein</fullName>
    </submittedName>
</protein>
<dbReference type="Proteomes" id="UP000076858">
    <property type="component" value="Unassembled WGS sequence"/>
</dbReference>
<sequence length="77" mass="8856">MLTCGERQKQKETRADKTDWEKDTTIQRTIKTIEKMLTAIAFTHAQSNTLCSAVHKLTLPIVGHTVRPSCCFRFRFS</sequence>
<reference evidence="2" key="1">
    <citation type="submission" date="2015-10" db="EMBL/GenBank/DDBJ databases">
        <title>EvidentialGene: Evidence-directed Construction of Complete mRNA Transcriptomes without Genomes.</title>
        <authorList>
            <person name="Gilbert D.G."/>
        </authorList>
    </citation>
    <scope>NUCLEOTIDE SEQUENCE</scope>
</reference>
<feature type="region of interest" description="Disordered" evidence="1">
    <location>
        <begin position="1"/>
        <end position="20"/>
    </location>
</feature>
<gene>
    <name evidence="3" type="ORF">APZ42_018997</name>
</gene>
<accession>A0A0P6H6M5</accession>